<accession>A0AAD8YB02</accession>
<dbReference type="EMBL" id="JATAAI010000011">
    <property type="protein sequence ID" value="KAK1742279.1"/>
    <property type="molecule type" value="Genomic_DNA"/>
</dbReference>
<name>A0AAD8YB02_9STRA</name>
<reference evidence="2" key="1">
    <citation type="submission" date="2023-06" db="EMBL/GenBank/DDBJ databases">
        <title>Survivors Of The Sea: Transcriptome response of Skeletonema marinoi to long-term dormancy.</title>
        <authorList>
            <person name="Pinder M.I.M."/>
            <person name="Kourtchenko O."/>
            <person name="Robertson E.K."/>
            <person name="Larsson T."/>
            <person name="Maumus F."/>
            <person name="Osuna-Cruz C.M."/>
            <person name="Vancaester E."/>
            <person name="Stenow R."/>
            <person name="Vandepoele K."/>
            <person name="Ploug H."/>
            <person name="Bruchert V."/>
            <person name="Godhe A."/>
            <person name="Topel M."/>
        </authorList>
    </citation>
    <scope>NUCLEOTIDE SEQUENCE</scope>
    <source>
        <strain evidence="2">R05AC</strain>
    </source>
</reference>
<gene>
    <name evidence="2" type="ORF">QTG54_006844</name>
</gene>
<evidence type="ECO:0000259" key="1">
    <source>
        <dbReference type="Pfam" id="PF07059"/>
    </source>
</evidence>
<protein>
    <submittedName>
        <fullName evidence="2">EDR2 domain-containing protein</fullName>
    </submittedName>
</protein>
<organism evidence="2 3">
    <name type="scientific">Skeletonema marinoi</name>
    <dbReference type="NCBI Taxonomy" id="267567"/>
    <lineage>
        <taxon>Eukaryota</taxon>
        <taxon>Sar</taxon>
        <taxon>Stramenopiles</taxon>
        <taxon>Ochrophyta</taxon>
        <taxon>Bacillariophyta</taxon>
        <taxon>Coscinodiscophyceae</taxon>
        <taxon>Thalassiosirophycidae</taxon>
        <taxon>Thalassiosirales</taxon>
        <taxon>Skeletonemataceae</taxon>
        <taxon>Skeletonema</taxon>
        <taxon>Skeletonema marinoi-dohrnii complex</taxon>
    </lineage>
</organism>
<feature type="domain" description="Protein ENHANCED DISEASE RESISTANCE 2 C-terminal" evidence="1">
    <location>
        <begin position="24"/>
        <end position="175"/>
    </location>
</feature>
<evidence type="ECO:0000313" key="2">
    <source>
        <dbReference type="EMBL" id="KAK1742279.1"/>
    </source>
</evidence>
<dbReference type="AlphaFoldDB" id="A0AAD8YB02"/>
<comment type="caution">
    <text evidence="2">The sequence shown here is derived from an EMBL/GenBank/DDBJ whole genome shotgun (WGS) entry which is preliminary data.</text>
</comment>
<dbReference type="InterPro" id="IPR009769">
    <property type="entry name" value="EDR2_C"/>
</dbReference>
<proteinExistence type="predicted"/>
<evidence type="ECO:0000313" key="3">
    <source>
        <dbReference type="Proteomes" id="UP001224775"/>
    </source>
</evidence>
<sequence length="236" mass="26462">MDMFVGDFPEKEIWKQPMLLKNGLRDTATVIGNMMLPTGNLVSYLQMPDWFDDWDNIPEETEDDPPDIKAFKRFFTGDLEYQRRRAKIIPMVVKAPYVVKMIAPNPSEMTMHTPRHPVSVKKVNKVVDPATGETTAAAVMELGVDFYTSAAIGRIINVVMPHLGKITVDVAMVIHPPWEAEGEEVNEPSACIGVWRIDQVDFLSCAQLPEKPIEMAEEEIKDIMKSLAMESGSPGD</sequence>
<dbReference type="Proteomes" id="UP001224775">
    <property type="component" value="Unassembled WGS sequence"/>
</dbReference>
<dbReference type="Pfam" id="PF07059">
    <property type="entry name" value="EDR2_C"/>
    <property type="match status" value="1"/>
</dbReference>
<keyword evidence="3" id="KW-1185">Reference proteome</keyword>